<organism evidence="2 3">
    <name type="scientific">Thermoanaerobacterium aotearoense SCUT27</name>
    <dbReference type="NCBI Taxonomy" id="1421016"/>
    <lineage>
        <taxon>Bacteria</taxon>
        <taxon>Bacillati</taxon>
        <taxon>Bacillota</taxon>
        <taxon>Clostridia</taxon>
        <taxon>Thermoanaerobacterales</taxon>
        <taxon>Thermoanaerobacteraceae</taxon>
        <taxon>Thermoanaerobacterium</taxon>
    </lineage>
</organism>
<dbReference type="Pfam" id="PF06782">
    <property type="entry name" value="UPF0236"/>
    <property type="match status" value="1"/>
</dbReference>
<dbReference type="AlphaFoldDB" id="W9E8L6"/>
<reference evidence="2 3" key="1">
    <citation type="journal article" date="2014" name="Genome Announc.">
        <title>Draft Genome Sequence of an Anaerobic, Thermophilic Bacterium, Thermoanaerobacterium aotearoense SCUT27, Isolated from a Hot Spring in China.</title>
        <authorList>
            <person name="Ai H."/>
            <person name="Zhang J."/>
            <person name="Yang M."/>
            <person name="Yu P."/>
            <person name="Li S."/>
            <person name="Zhu M."/>
            <person name="Dong H."/>
            <person name="Wang S."/>
            <person name="Wang J."/>
        </authorList>
    </citation>
    <scope>NUCLEOTIDE SEQUENCE [LARGE SCALE GENOMIC DNA]</scope>
    <source>
        <strain evidence="2 3">SCUT27</strain>
    </source>
</reference>
<name>W9E8L6_9THEO</name>
<dbReference type="AntiFam" id="ANF00010">
    <property type="entry name" value="tRNA translation"/>
</dbReference>
<accession>W9E8L6</accession>
<evidence type="ECO:0000313" key="3">
    <source>
        <dbReference type="Proteomes" id="UP000019481"/>
    </source>
</evidence>
<comment type="caution">
    <text evidence="2">The sequence shown here is derived from an EMBL/GenBank/DDBJ whole genome shotgun (WGS) entry which is preliminary data.</text>
</comment>
<dbReference type="EMBL" id="AYSN01000080">
    <property type="protein sequence ID" value="ETO37155.1"/>
    <property type="molecule type" value="Genomic_DNA"/>
</dbReference>
<gene>
    <name evidence="2" type="ORF">V518_2667</name>
</gene>
<protein>
    <submittedName>
        <fullName evidence="2">Uncharacterized protein</fullName>
    </submittedName>
</protein>
<proteinExistence type="inferred from homology"/>
<dbReference type="Proteomes" id="UP000019481">
    <property type="component" value="Unassembled WGS sequence"/>
</dbReference>
<dbReference type="InterPro" id="IPR009620">
    <property type="entry name" value="UPF0236"/>
</dbReference>
<comment type="similarity">
    <text evidence="1">Belongs to the UPF0236 family.</text>
</comment>
<keyword evidence="3" id="KW-1185">Reference proteome</keyword>
<evidence type="ECO:0000256" key="1">
    <source>
        <dbReference type="ARBA" id="ARBA00006539"/>
    </source>
</evidence>
<evidence type="ECO:0000313" key="2">
    <source>
        <dbReference type="EMBL" id="ETO37155.1"/>
    </source>
</evidence>
<sequence length="170" mass="20168">MLDISLNENEINFKDLEVEIYRLACEEACKIMAQILMEIDDILLEKRDKKEYRCKGKKHTNIKTIMGTVEFDKRIYEHINSEGKKEYVYLRYLIKIKFHDILYKCDAGIAQSVEQLIRNQQVKGSSPFASSGFEMLKVNYILKLKIKDSCLSRIFYFLVFCKIKKFQHKC</sequence>